<name>A0A0V1H165_9BILA</name>
<accession>A0A0V1H165</accession>
<keyword evidence="6" id="KW-1185">Reference proteome</keyword>
<evidence type="ECO:0000256" key="2">
    <source>
        <dbReference type="ARBA" id="ARBA00007331"/>
    </source>
</evidence>
<dbReference type="GO" id="GO:0003723">
    <property type="term" value="F:RNA binding"/>
    <property type="evidence" value="ECO:0007669"/>
    <property type="project" value="TreeGrafter"/>
</dbReference>
<dbReference type="GO" id="GO:0008757">
    <property type="term" value="F:S-adenosylmethionine-dependent methyltransferase activity"/>
    <property type="evidence" value="ECO:0007669"/>
    <property type="project" value="UniProtKB-ARBA"/>
</dbReference>
<keyword evidence="3" id="KW-0819">tRNA processing</keyword>
<dbReference type="OrthoDB" id="5574975at2759"/>
<dbReference type="SUPFAM" id="SSF53335">
    <property type="entry name" value="S-adenosyl-L-methionine-dependent methyltransferases"/>
    <property type="match status" value="1"/>
</dbReference>
<dbReference type="InterPro" id="IPR002052">
    <property type="entry name" value="DNA_methylase_N6_adenine_CS"/>
</dbReference>
<feature type="domain" description="Methyltransferase small" evidence="4">
    <location>
        <begin position="49"/>
        <end position="127"/>
    </location>
</feature>
<evidence type="ECO:0000259" key="4">
    <source>
        <dbReference type="Pfam" id="PF05175"/>
    </source>
</evidence>
<dbReference type="Gene3D" id="3.40.50.150">
    <property type="entry name" value="Vaccinia Virus protein VP39"/>
    <property type="match status" value="1"/>
</dbReference>
<evidence type="ECO:0000313" key="6">
    <source>
        <dbReference type="Proteomes" id="UP000055024"/>
    </source>
</evidence>
<proteinExistence type="inferred from homology"/>
<dbReference type="InterPro" id="IPR016195">
    <property type="entry name" value="Pol/histidinol_Pase-like"/>
</dbReference>
<evidence type="ECO:0000313" key="5">
    <source>
        <dbReference type="EMBL" id="KRZ04198.1"/>
    </source>
</evidence>
<dbReference type="SUPFAM" id="SSF89550">
    <property type="entry name" value="PHP domain-like"/>
    <property type="match status" value="1"/>
</dbReference>
<dbReference type="Pfam" id="PF05175">
    <property type="entry name" value="MTS"/>
    <property type="match status" value="1"/>
</dbReference>
<dbReference type="Gene3D" id="3.20.20.140">
    <property type="entry name" value="Metal-dependent hydrolases"/>
    <property type="match status" value="1"/>
</dbReference>
<dbReference type="InterPro" id="IPR002738">
    <property type="entry name" value="RNase_P_p30"/>
</dbReference>
<comment type="subcellular location">
    <subcellularLocation>
        <location evidence="1">Nucleus</location>
    </subcellularLocation>
</comment>
<dbReference type="InterPro" id="IPR007848">
    <property type="entry name" value="Small_mtfrase_dom"/>
</dbReference>
<dbReference type="InterPro" id="IPR029063">
    <property type="entry name" value="SAM-dependent_MTases_sf"/>
</dbReference>
<comment type="caution">
    <text evidence="5">The sequence shown here is derived from an EMBL/GenBank/DDBJ whole genome shotgun (WGS) entry which is preliminary data.</text>
</comment>
<protein>
    <submittedName>
        <fullName evidence="5">Ribonuclease P protein subunit p30</fullName>
    </submittedName>
</protein>
<gene>
    <name evidence="5" type="primary">RPP30</name>
    <name evidence="5" type="ORF">T11_13483</name>
</gene>
<dbReference type="GO" id="GO:0005634">
    <property type="term" value="C:nucleus"/>
    <property type="evidence" value="ECO:0007669"/>
    <property type="project" value="UniProtKB-SubCell"/>
</dbReference>
<dbReference type="PANTHER" id="PTHR13031:SF0">
    <property type="entry name" value="RIBONUCLEASE P PROTEIN SUBUNIT P30"/>
    <property type="match status" value="1"/>
</dbReference>
<dbReference type="Pfam" id="PF01876">
    <property type="entry name" value="RNase_P_p30"/>
    <property type="match status" value="1"/>
</dbReference>
<dbReference type="CDD" id="cd02440">
    <property type="entry name" value="AdoMet_MTases"/>
    <property type="match status" value="1"/>
</dbReference>
<organism evidence="5 6">
    <name type="scientific">Trichinella zimbabwensis</name>
    <dbReference type="NCBI Taxonomy" id="268475"/>
    <lineage>
        <taxon>Eukaryota</taxon>
        <taxon>Metazoa</taxon>
        <taxon>Ecdysozoa</taxon>
        <taxon>Nematoda</taxon>
        <taxon>Enoplea</taxon>
        <taxon>Dorylaimia</taxon>
        <taxon>Trichinellida</taxon>
        <taxon>Trichinellidae</taxon>
        <taxon>Trichinella</taxon>
    </lineage>
</organism>
<evidence type="ECO:0000256" key="3">
    <source>
        <dbReference type="ARBA" id="ARBA00022694"/>
    </source>
</evidence>
<dbReference type="GO" id="GO:0032259">
    <property type="term" value="P:methylation"/>
    <property type="evidence" value="ECO:0007669"/>
    <property type="project" value="InterPro"/>
</dbReference>
<dbReference type="EMBL" id="JYDP01000170">
    <property type="protein sequence ID" value="KRZ04198.1"/>
    <property type="molecule type" value="Genomic_DNA"/>
</dbReference>
<reference evidence="5 6" key="1">
    <citation type="submission" date="2015-01" db="EMBL/GenBank/DDBJ databases">
        <title>Evolution of Trichinella species and genotypes.</title>
        <authorList>
            <person name="Korhonen P.K."/>
            <person name="Edoardo P."/>
            <person name="Giuseppe L.R."/>
            <person name="Gasser R.B."/>
        </authorList>
    </citation>
    <scope>NUCLEOTIDE SEQUENCE [LARGE SCALE GENOMIC DNA]</scope>
    <source>
        <strain evidence="5">ISS1029</strain>
    </source>
</reference>
<dbReference type="GO" id="GO:0008033">
    <property type="term" value="P:tRNA processing"/>
    <property type="evidence" value="ECO:0007669"/>
    <property type="project" value="UniProtKB-KW"/>
</dbReference>
<sequence>MSGDFKIIDLHIAKRYRDFVYPPSEDSYLLLEAVQLDWEKIKTLKPVICLEIGCGSGVIACSVAKSLQSEAVVFATDISQVAVELTKVNFEQNNIDKIFCPVVADLISPLYDRLLNSVDLLLFNPPYIPRLSDFDDTDELSGTWCGGGPEGTEVLKRIFFQLHNIIETECPLVGQCCFGEKNSKRTFVHFEIHKEGKKNKMASRSSKFHFVELNIVRRLDENEKHVVSAVKYAVEQLGYTSVAINVELSATNDTDLVVPEPLLVDWAKVVEGSKPWRLYTRLTLTVGDVELLSSLMKNDRVLKYDIIAVSPLSEAIFNFVFDNLDVDLLTTDMMNREVWFEDETLYRKAVHCGKFIEISYSPAILSAEKKVEVFSHGNELFRMVGRRGVILTSRAFGAFEMRGPYDVINIGYLFGMNPNEARDAITVNPRRLLKAVGIKKRTLNHTLITRHFSKVPMNELDNLLQVPQFKIELETNSANEEQ</sequence>
<comment type="similarity">
    <text evidence="2">Belongs to the eukaryotic/archaeal RNase P protein component 3 family.</text>
</comment>
<evidence type="ECO:0000256" key="1">
    <source>
        <dbReference type="ARBA" id="ARBA00004123"/>
    </source>
</evidence>
<dbReference type="PANTHER" id="PTHR13031">
    <property type="entry name" value="RIBONUCLEASE P SUBUNIT P30"/>
    <property type="match status" value="1"/>
</dbReference>
<dbReference type="Proteomes" id="UP000055024">
    <property type="component" value="Unassembled WGS sequence"/>
</dbReference>
<dbReference type="AlphaFoldDB" id="A0A0V1H165"/>
<dbReference type="PROSITE" id="PS00092">
    <property type="entry name" value="N6_MTASE"/>
    <property type="match status" value="1"/>
</dbReference>